<keyword evidence="2" id="KW-1185">Reference proteome</keyword>
<proteinExistence type="predicted"/>
<dbReference type="AlphaFoldDB" id="A0AAW3JRQ4"/>
<organism evidence="1 2">
    <name type="scientific">Butyribacter intestini</name>
    <dbReference type="NCBI Taxonomy" id="1703332"/>
    <lineage>
        <taxon>Bacteria</taxon>
        <taxon>Bacillati</taxon>
        <taxon>Bacillota</taxon>
        <taxon>Clostridia</taxon>
        <taxon>Lachnospirales</taxon>
        <taxon>Lachnospiraceae</taxon>
        <taxon>Butyribacter</taxon>
    </lineage>
</organism>
<dbReference type="InterPro" id="IPR022689">
    <property type="entry name" value="Iron_dep_repressor"/>
</dbReference>
<dbReference type="RefSeq" id="WP_055945475.1">
    <property type="nucleotide sequence ID" value="NZ_DBGBTA010000116.1"/>
</dbReference>
<name>A0AAW3JRQ4_9FIRM</name>
<accession>A0AAW3JRQ4</accession>
<sequence>MNDDSEVLKNQVLMALCDNVDEEKNVSSIAKILNEKSYKISRVLSALEQEGLVDKKVERHPRLTETGKKKIEEYKYKVGIFINHLLYEGISEENAKKDAVRWALSASEETMNVLDEANERYRIKNELRGECAFSGNILCKLMRDGDYKFSYVFYRMCSEDGNVLSMANNGFENPCTLSVKNGKGTIRLKSKRVSANSAVNGHMMMGEVSKVMYFDGITYKEAIKEGDEILIPVNMIQFVNSGTGIGQFMNGTVNMKMQCSVGNVHMPESVALFSMTI</sequence>
<dbReference type="SUPFAM" id="SSF46785">
    <property type="entry name" value="Winged helix' DNA-binding domain"/>
    <property type="match status" value="1"/>
</dbReference>
<dbReference type="Gene3D" id="1.10.10.10">
    <property type="entry name" value="Winged helix-like DNA-binding domain superfamily/Winged helix DNA-binding domain"/>
    <property type="match status" value="1"/>
</dbReference>
<protein>
    <recommendedName>
        <fullName evidence="3">MarR family transcriptional regulator</fullName>
    </recommendedName>
</protein>
<dbReference type="InterPro" id="IPR036390">
    <property type="entry name" value="WH_DNA-bd_sf"/>
</dbReference>
<dbReference type="InterPro" id="IPR037250">
    <property type="entry name" value="NEAT_dom_sf"/>
</dbReference>
<evidence type="ECO:0008006" key="3">
    <source>
        <dbReference type="Google" id="ProtNLM"/>
    </source>
</evidence>
<dbReference type="Proteomes" id="UP000050833">
    <property type="component" value="Unassembled WGS sequence"/>
</dbReference>
<evidence type="ECO:0000313" key="1">
    <source>
        <dbReference type="EMBL" id="KQC85532.1"/>
    </source>
</evidence>
<dbReference type="Gene3D" id="2.60.40.1850">
    <property type="match status" value="1"/>
</dbReference>
<reference evidence="1 2" key="1">
    <citation type="submission" date="2015-10" db="EMBL/GenBank/DDBJ databases">
        <title>Butyribacter intestini gen. nov., sp. nov., a butyric acid-producing bacterium of the family Lachnospiraceae isolated from the human faeces.</title>
        <authorList>
            <person name="Zou Y."/>
            <person name="Xue W."/>
            <person name="Luo G."/>
            <person name="Lv M."/>
        </authorList>
    </citation>
    <scope>NUCLEOTIDE SEQUENCE [LARGE SCALE GENOMIC DNA]</scope>
    <source>
        <strain evidence="1 2">TF01-11</strain>
    </source>
</reference>
<dbReference type="SMART" id="SM00529">
    <property type="entry name" value="HTH_DTXR"/>
    <property type="match status" value="1"/>
</dbReference>
<dbReference type="GO" id="GO:0003700">
    <property type="term" value="F:DNA-binding transcription factor activity"/>
    <property type="evidence" value="ECO:0007669"/>
    <property type="project" value="InterPro"/>
</dbReference>
<dbReference type="EMBL" id="LLKB01000005">
    <property type="protein sequence ID" value="KQC85532.1"/>
    <property type="molecule type" value="Genomic_DNA"/>
</dbReference>
<evidence type="ECO:0000313" key="2">
    <source>
        <dbReference type="Proteomes" id="UP000050833"/>
    </source>
</evidence>
<gene>
    <name evidence="1" type="ORF">APZ18_12730</name>
</gene>
<dbReference type="GO" id="GO:0046914">
    <property type="term" value="F:transition metal ion binding"/>
    <property type="evidence" value="ECO:0007669"/>
    <property type="project" value="InterPro"/>
</dbReference>
<comment type="caution">
    <text evidence="1">The sequence shown here is derived from an EMBL/GenBank/DDBJ whole genome shotgun (WGS) entry which is preliminary data.</text>
</comment>
<dbReference type="InterPro" id="IPR036388">
    <property type="entry name" value="WH-like_DNA-bd_sf"/>
</dbReference>